<dbReference type="AlphaFoldDB" id="A0A1D3K8I7"/>
<reference evidence="2" key="1">
    <citation type="submission" date="2016-07" db="EMBL/GenBank/DDBJ databases">
        <authorList>
            <person name="Florea S."/>
            <person name="Webb J.S."/>
            <person name="Jaromczyk J."/>
            <person name="Schardl C.L."/>
        </authorList>
    </citation>
    <scope>NUCLEOTIDE SEQUENCE [LARGE SCALE GENOMIC DNA]</scope>
    <source>
        <strain evidence="2">1YdBTEX2</strain>
    </source>
</reference>
<gene>
    <name evidence="1" type="ORF">PVE_R2G0594</name>
</gene>
<name>A0A1D3K8I7_PSEVE</name>
<accession>A0A1D3K8I7</accession>
<dbReference type="Proteomes" id="UP000245431">
    <property type="component" value="Chromosome PVE_r2"/>
</dbReference>
<organism evidence="1 2">
    <name type="scientific">Pseudomonas veronii 1YdBTEX2</name>
    <dbReference type="NCBI Taxonomy" id="1295141"/>
    <lineage>
        <taxon>Bacteria</taxon>
        <taxon>Pseudomonadati</taxon>
        <taxon>Pseudomonadota</taxon>
        <taxon>Gammaproteobacteria</taxon>
        <taxon>Pseudomonadales</taxon>
        <taxon>Pseudomonadaceae</taxon>
        <taxon>Pseudomonas</taxon>
    </lineage>
</organism>
<evidence type="ECO:0000313" key="1">
    <source>
        <dbReference type="EMBL" id="SBW84620.1"/>
    </source>
</evidence>
<dbReference type="EMBL" id="LT599584">
    <property type="protein sequence ID" value="SBW84620.1"/>
    <property type="molecule type" value="Genomic_DNA"/>
</dbReference>
<evidence type="ECO:0000313" key="2">
    <source>
        <dbReference type="Proteomes" id="UP000245431"/>
    </source>
</evidence>
<proteinExistence type="predicted"/>
<protein>
    <submittedName>
        <fullName evidence="1">Uncharacterized protein</fullName>
    </submittedName>
</protein>
<sequence>MANNMQKCWEWLHERSRFTSVQIDFNRDHTYKQHRAVWHVEGFGWCEAKGQSFEEAVMNAINTRFDTETLEYFPAE</sequence>